<dbReference type="EMBL" id="KL142377">
    <property type="protein sequence ID" value="KDR77214.1"/>
    <property type="molecule type" value="Genomic_DNA"/>
</dbReference>
<organism evidence="3 4">
    <name type="scientific">Galerina marginata (strain CBS 339.88)</name>
    <dbReference type="NCBI Taxonomy" id="685588"/>
    <lineage>
        <taxon>Eukaryota</taxon>
        <taxon>Fungi</taxon>
        <taxon>Dikarya</taxon>
        <taxon>Basidiomycota</taxon>
        <taxon>Agaricomycotina</taxon>
        <taxon>Agaricomycetes</taxon>
        <taxon>Agaricomycetidae</taxon>
        <taxon>Agaricales</taxon>
        <taxon>Agaricineae</taxon>
        <taxon>Strophariaceae</taxon>
        <taxon>Galerina</taxon>
    </lineage>
</organism>
<dbReference type="InterPro" id="IPR036979">
    <property type="entry name" value="CM_dom_sf"/>
</dbReference>
<dbReference type="GO" id="GO:0046417">
    <property type="term" value="P:chorismate metabolic process"/>
    <property type="evidence" value="ECO:0007669"/>
    <property type="project" value="InterPro"/>
</dbReference>
<dbReference type="PANTHER" id="PTHR38041">
    <property type="entry name" value="CHORISMATE MUTASE"/>
    <property type="match status" value="1"/>
</dbReference>
<dbReference type="SUPFAM" id="SSF48600">
    <property type="entry name" value="Chorismate mutase II"/>
    <property type="match status" value="1"/>
</dbReference>
<dbReference type="SMART" id="SM00830">
    <property type="entry name" value="CM_2"/>
    <property type="match status" value="1"/>
</dbReference>
<reference evidence="4" key="1">
    <citation type="journal article" date="2014" name="Proc. Natl. Acad. Sci. U.S.A.">
        <title>Extensive sampling of basidiomycete genomes demonstrates inadequacy of the white-rot/brown-rot paradigm for wood decay fungi.</title>
        <authorList>
            <person name="Riley R."/>
            <person name="Salamov A.A."/>
            <person name="Brown D.W."/>
            <person name="Nagy L.G."/>
            <person name="Floudas D."/>
            <person name="Held B.W."/>
            <person name="Levasseur A."/>
            <person name="Lombard V."/>
            <person name="Morin E."/>
            <person name="Otillar R."/>
            <person name="Lindquist E.A."/>
            <person name="Sun H."/>
            <person name="LaButti K.M."/>
            <person name="Schmutz J."/>
            <person name="Jabbour D."/>
            <person name="Luo H."/>
            <person name="Baker S.E."/>
            <person name="Pisabarro A.G."/>
            <person name="Walton J.D."/>
            <person name="Blanchette R.A."/>
            <person name="Henrissat B."/>
            <person name="Martin F."/>
            <person name="Cullen D."/>
            <person name="Hibbett D.S."/>
            <person name="Grigoriev I.V."/>
        </authorList>
    </citation>
    <scope>NUCLEOTIDE SEQUENCE [LARGE SCALE GENOMIC DNA]</scope>
    <source>
        <strain evidence="4">CBS 339.88</strain>
    </source>
</reference>
<keyword evidence="4" id="KW-1185">Reference proteome</keyword>
<dbReference type="Gene3D" id="1.20.59.10">
    <property type="entry name" value="Chorismate mutase"/>
    <property type="match status" value="1"/>
</dbReference>
<gene>
    <name evidence="3" type="ORF">GALMADRAFT_435941</name>
</gene>
<accession>A0A067TBD1</accession>
<evidence type="ECO:0000259" key="2">
    <source>
        <dbReference type="PROSITE" id="PS51168"/>
    </source>
</evidence>
<sequence>MPCKFQLQTVFTPAMKAFQHSMARIVILALYLPHIFPANAQPNHDFAQVCYGDPLPKLAPSQENRTIPWGHPSILNSNGTPSCCSSLDEVRAGIDAVDARILELLSQRAAFVREATRFKASRDVVDVPSRDQQVIDEASQNATQFHLPQTIARAVFTAVINASVPFELCVFNSFHDRLH</sequence>
<keyword evidence="1" id="KW-0413">Isomerase</keyword>
<evidence type="ECO:0000256" key="1">
    <source>
        <dbReference type="ARBA" id="ARBA00023235"/>
    </source>
</evidence>
<dbReference type="Pfam" id="PF01817">
    <property type="entry name" value="CM_2"/>
    <property type="match status" value="1"/>
</dbReference>
<proteinExistence type="predicted"/>
<dbReference type="GO" id="GO:0004106">
    <property type="term" value="F:chorismate mutase activity"/>
    <property type="evidence" value="ECO:0007669"/>
    <property type="project" value="InterPro"/>
</dbReference>
<dbReference type="InterPro" id="IPR036263">
    <property type="entry name" value="Chorismate_II_sf"/>
</dbReference>
<dbReference type="HOGENOM" id="CLU_128848_0_0_1"/>
<dbReference type="InterPro" id="IPR002701">
    <property type="entry name" value="CM_II_prokaryot"/>
</dbReference>
<dbReference type="Proteomes" id="UP000027222">
    <property type="component" value="Unassembled WGS sequence"/>
</dbReference>
<dbReference type="OrthoDB" id="2843337at2759"/>
<dbReference type="GO" id="GO:0009697">
    <property type="term" value="P:salicylic acid biosynthetic process"/>
    <property type="evidence" value="ECO:0007669"/>
    <property type="project" value="TreeGrafter"/>
</dbReference>
<dbReference type="AlphaFoldDB" id="A0A067TBD1"/>
<dbReference type="PANTHER" id="PTHR38041:SF1">
    <property type="entry name" value="CHORISMATE MUTASE"/>
    <property type="match status" value="1"/>
</dbReference>
<evidence type="ECO:0000313" key="3">
    <source>
        <dbReference type="EMBL" id="KDR77214.1"/>
    </source>
</evidence>
<evidence type="ECO:0000313" key="4">
    <source>
        <dbReference type="Proteomes" id="UP000027222"/>
    </source>
</evidence>
<protein>
    <recommendedName>
        <fullName evidence="2">Chorismate mutase domain-containing protein</fullName>
    </recommendedName>
</protein>
<dbReference type="PROSITE" id="PS51168">
    <property type="entry name" value="CHORISMATE_MUT_2"/>
    <property type="match status" value="1"/>
</dbReference>
<feature type="domain" description="Chorismate mutase" evidence="2">
    <location>
        <begin position="81"/>
        <end position="171"/>
    </location>
</feature>
<name>A0A067TBD1_GALM3</name>
<dbReference type="InterPro" id="IPR051331">
    <property type="entry name" value="Chorismate_mutase-related"/>
</dbReference>